<dbReference type="Gene3D" id="3.30.9.10">
    <property type="entry name" value="D-Amino Acid Oxidase, subunit A, domain 2"/>
    <property type="match status" value="1"/>
</dbReference>
<reference evidence="3" key="1">
    <citation type="journal article" date="2017" name="Genome Biol.">
        <title>Comparative genomics reveals high biological diversity and specific adaptations in the industrially and medically important fungal genus Aspergillus.</title>
        <authorList>
            <person name="de Vries R.P."/>
            <person name="Riley R."/>
            <person name="Wiebenga A."/>
            <person name="Aguilar-Osorio G."/>
            <person name="Amillis S."/>
            <person name="Uchima C.A."/>
            <person name="Anderluh G."/>
            <person name="Asadollahi M."/>
            <person name="Askin M."/>
            <person name="Barry K."/>
            <person name="Battaglia E."/>
            <person name="Bayram O."/>
            <person name="Benocci T."/>
            <person name="Braus-Stromeyer S.A."/>
            <person name="Caldana C."/>
            <person name="Canovas D."/>
            <person name="Cerqueira G.C."/>
            <person name="Chen F."/>
            <person name="Chen W."/>
            <person name="Choi C."/>
            <person name="Clum A."/>
            <person name="Dos Santos R.A."/>
            <person name="Damasio A.R."/>
            <person name="Diallinas G."/>
            <person name="Emri T."/>
            <person name="Fekete E."/>
            <person name="Flipphi M."/>
            <person name="Freyberg S."/>
            <person name="Gallo A."/>
            <person name="Gournas C."/>
            <person name="Habgood R."/>
            <person name="Hainaut M."/>
            <person name="Harispe M.L."/>
            <person name="Henrissat B."/>
            <person name="Hilden K.S."/>
            <person name="Hope R."/>
            <person name="Hossain A."/>
            <person name="Karabika E."/>
            <person name="Karaffa L."/>
            <person name="Karanyi Z."/>
            <person name="Krasevec N."/>
            <person name="Kuo A."/>
            <person name="Kusch H."/>
            <person name="LaButti K."/>
            <person name="Lagendijk E.L."/>
            <person name="Lapidus A."/>
            <person name="Levasseur A."/>
            <person name="Lindquist E."/>
            <person name="Lipzen A."/>
            <person name="Logrieco A.F."/>
            <person name="MacCabe A."/>
            <person name="Maekelae M.R."/>
            <person name="Malavazi I."/>
            <person name="Melin P."/>
            <person name="Meyer V."/>
            <person name="Mielnichuk N."/>
            <person name="Miskei M."/>
            <person name="Molnar A.P."/>
            <person name="Mule G."/>
            <person name="Ngan C.Y."/>
            <person name="Orejas M."/>
            <person name="Orosz E."/>
            <person name="Ouedraogo J.P."/>
            <person name="Overkamp K.M."/>
            <person name="Park H.-S."/>
            <person name="Perrone G."/>
            <person name="Piumi F."/>
            <person name="Punt P.J."/>
            <person name="Ram A.F."/>
            <person name="Ramon A."/>
            <person name="Rauscher S."/>
            <person name="Record E."/>
            <person name="Riano-Pachon D.M."/>
            <person name="Robert V."/>
            <person name="Roehrig J."/>
            <person name="Ruller R."/>
            <person name="Salamov A."/>
            <person name="Salih N.S."/>
            <person name="Samson R.A."/>
            <person name="Sandor E."/>
            <person name="Sanguinetti M."/>
            <person name="Schuetze T."/>
            <person name="Sepcic K."/>
            <person name="Shelest E."/>
            <person name="Sherlock G."/>
            <person name="Sophianopoulou V."/>
            <person name="Squina F.M."/>
            <person name="Sun H."/>
            <person name="Susca A."/>
            <person name="Todd R.B."/>
            <person name="Tsang A."/>
            <person name="Unkles S.E."/>
            <person name="van de Wiele N."/>
            <person name="van Rossen-Uffink D."/>
            <person name="Oliveira J.V."/>
            <person name="Vesth T.C."/>
            <person name="Visser J."/>
            <person name="Yu J.-H."/>
            <person name="Zhou M."/>
            <person name="Andersen M.R."/>
            <person name="Archer D.B."/>
            <person name="Baker S.E."/>
            <person name="Benoit I."/>
            <person name="Brakhage A.A."/>
            <person name="Braus G.H."/>
            <person name="Fischer R."/>
            <person name="Frisvad J.C."/>
            <person name="Goldman G.H."/>
            <person name="Houbraken J."/>
            <person name="Oakley B."/>
            <person name="Pocsi I."/>
            <person name="Scazzocchio C."/>
            <person name="Seiboth B."/>
            <person name="vanKuyk P.A."/>
            <person name="Wortman J."/>
            <person name="Dyer P.S."/>
            <person name="Grigoriev I.V."/>
        </authorList>
    </citation>
    <scope>NUCLEOTIDE SEQUENCE [LARGE SCALE GENOMIC DNA]</scope>
    <source>
        <strain evidence="3">DTO 134E9</strain>
    </source>
</reference>
<dbReference type="PANTHER" id="PTHR13847:SF213">
    <property type="entry name" value="DEPENDENT OXIDOREDUCTASE, PUTATIVE-RELATED"/>
    <property type="match status" value="1"/>
</dbReference>
<dbReference type="EMBL" id="KV878213">
    <property type="protein sequence ID" value="OJJ33891.1"/>
    <property type="molecule type" value="Genomic_DNA"/>
</dbReference>
<dbReference type="GO" id="GO:0005737">
    <property type="term" value="C:cytoplasm"/>
    <property type="evidence" value="ECO:0007669"/>
    <property type="project" value="TreeGrafter"/>
</dbReference>
<evidence type="ECO:0000259" key="1">
    <source>
        <dbReference type="Pfam" id="PF01266"/>
    </source>
</evidence>
<name>A0A1L9RG40_ASPWE</name>
<sequence>MSFVQVLLSNPALSPQERQAALDRIFSDPGIPDANRTTSSFWLRHPHPELAGIRSSSLPAEADVVIIGSGITGASVAKALLECTAQDKPRVVVLEARDICSGATGRNGGHALETAEEFADLEERIGLESARKVMRFKLAHLNEFIQVAEEYGLTEEAQVRKVEFLSTYFDEMRWMEAKGAISRFKECMPEESREWKILEKDDIPTEFHLPHAYGIISGPAGALWPYKYITGIFAHLQHQFPNNLSIETNTPVTDITKTSNPTHPYTLTTPRGAIRTRHIIHCTNAHAARLIPDLKGRIYPIRGQMSAQTPGSKFPFQGSHHSWIFNYEKGFDYLTQLPHSAHSAGEMMLGGGFAQGEVCGTADMGISSDDELSLYADIHLSGALGAVFGRENWGEVAGSAVKMMWTGNMGFSADGLPWVGRLTDFLTRREGGGDAGEWICAAFSGEGMVQAWLSGKALAMMVLDCDKRLALGFSADLTWFPDEMMVSEKRVKEAVLPRFVEGSNMQRGTHL</sequence>
<gene>
    <name evidence="2" type="ORF">ASPWEDRAFT_173325</name>
</gene>
<protein>
    <recommendedName>
        <fullName evidence="1">FAD dependent oxidoreductase domain-containing protein</fullName>
    </recommendedName>
</protein>
<accession>A0A1L9RG40</accession>
<dbReference type="STRING" id="1073089.A0A1L9RG40"/>
<dbReference type="Proteomes" id="UP000184383">
    <property type="component" value="Unassembled WGS sequence"/>
</dbReference>
<dbReference type="Pfam" id="PF01266">
    <property type="entry name" value="DAO"/>
    <property type="match status" value="1"/>
</dbReference>
<proteinExistence type="predicted"/>
<dbReference type="AlphaFoldDB" id="A0A1L9RG40"/>
<dbReference type="InterPro" id="IPR036188">
    <property type="entry name" value="FAD/NAD-bd_sf"/>
</dbReference>
<dbReference type="OrthoDB" id="512662at2759"/>
<dbReference type="VEuPathDB" id="FungiDB:ASPWEDRAFT_173325"/>
<evidence type="ECO:0000313" key="2">
    <source>
        <dbReference type="EMBL" id="OJJ33891.1"/>
    </source>
</evidence>
<dbReference type="GeneID" id="63746895"/>
<dbReference type="RefSeq" id="XP_040687567.1">
    <property type="nucleotide sequence ID" value="XM_040831047.1"/>
</dbReference>
<dbReference type="PANTHER" id="PTHR13847">
    <property type="entry name" value="SARCOSINE DEHYDROGENASE-RELATED"/>
    <property type="match status" value="1"/>
</dbReference>
<dbReference type="InterPro" id="IPR006076">
    <property type="entry name" value="FAD-dep_OxRdtase"/>
</dbReference>
<keyword evidence="3" id="KW-1185">Reference proteome</keyword>
<feature type="domain" description="FAD dependent oxidoreductase" evidence="1">
    <location>
        <begin position="63"/>
        <end position="459"/>
    </location>
</feature>
<evidence type="ECO:0000313" key="3">
    <source>
        <dbReference type="Proteomes" id="UP000184383"/>
    </source>
</evidence>
<dbReference type="SUPFAM" id="SSF51905">
    <property type="entry name" value="FAD/NAD(P)-binding domain"/>
    <property type="match status" value="1"/>
</dbReference>
<organism evidence="2 3">
    <name type="scientific">Aspergillus wentii DTO 134E9</name>
    <dbReference type="NCBI Taxonomy" id="1073089"/>
    <lineage>
        <taxon>Eukaryota</taxon>
        <taxon>Fungi</taxon>
        <taxon>Dikarya</taxon>
        <taxon>Ascomycota</taxon>
        <taxon>Pezizomycotina</taxon>
        <taxon>Eurotiomycetes</taxon>
        <taxon>Eurotiomycetidae</taxon>
        <taxon>Eurotiales</taxon>
        <taxon>Aspergillaceae</taxon>
        <taxon>Aspergillus</taxon>
        <taxon>Aspergillus subgen. Cremei</taxon>
    </lineage>
</organism>
<dbReference type="Gene3D" id="3.50.50.60">
    <property type="entry name" value="FAD/NAD(P)-binding domain"/>
    <property type="match status" value="1"/>
</dbReference>